<evidence type="ECO:0000313" key="3">
    <source>
        <dbReference type="Proteomes" id="UP001153737"/>
    </source>
</evidence>
<sequence>MEHLAQDLTVALEESENCRAISNSGSKWGMRRRTRSAGNLHLYMKKPGHNQSDESSSSNSEVKVERQNNKLVSFHQSDSDDMSFSITVAKALNQRTSLRMKCPLQRGVSHSLESDSVNEHSPAGPYLRRKRKLKRMSIDETPIPPCGKRKRSQRLDIVDSGRSIRHGTRIKPLHQSIVDKIERFCYQSSDMDNSNSMEIQSFDENCEVASESSISWSGGEGHEGDDELTDWAPSMENSTFIDQTASNDTDPREIRAGCRRLGEERPGFSISTSANERVARFLRDSSKSELRLYGAERDKLGQLAALYSLDLWFESPSSSLLRKTSNTPSMQPTQRHHSGLNAIHKKIRTHDHYIVS</sequence>
<dbReference type="OrthoDB" id="6095487at2759"/>
<reference evidence="2" key="1">
    <citation type="submission" date="2022-01" db="EMBL/GenBank/DDBJ databases">
        <authorList>
            <person name="King R."/>
        </authorList>
    </citation>
    <scope>NUCLEOTIDE SEQUENCE</scope>
</reference>
<dbReference type="Proteomes" id="UP001153737">
    <property type="component" value="Chromosome 3"/>
</dbReference>
<keyword evidence="3" id="KW-1185">Reference proteome</keyword>
<name>A0A9P0DT35_PHACE</name>
<dbReference type="EMBL" id="OU896709">
    <property type="protein sequence ID" value="CAH1159860.1"/>
    <property type="molecule type" value="Genomic_DNA"/>
</dbReference>
<proteinExistence type="predicted"/>
<evidence type="ECO:0000256" key="1">
    <source>
        <dbReference type="SAM" id="MobiDB-lite"/>
    </source>
</evidence>
<dbReference type="InterPro" id="IPR051189">
    <property type="entry name" value="Splicing_assoc_domain"/>
</dbReference>
<dbReference type="PANTHER" id="PTHR14195">
    <property type="entry name" value="G PATCH DOMAIN CONTAINING PROTEIN 2"/>
    <property type="match status" value="1"/>
</dbReference>
<evidence type="ECO:0000313" key="2">
    <source>
        <dbReference type="EMBL" id="CAH1159860.1"/>
    </source>
</evidence>
<protein>
    <submittedName>
        <fullName evidence="2">Uncharacterized protein</fullName>
    </submittedName>
</protein>
<reference evidence="2" key="2">
    <citation type="submission" date="2022-10" db="EMBL/GenBank/DDBJ databases">
        <authorList>
            <consortium name="ENA_rothamsted_submissions"/>
            <consortium name="culmorum"/>
            <person name="King R."/>
        </authorList>
    </citation>
    <scope>NUCLEOTIDE SEQUENCE</scope>
</reference>
<organism evidence="2 3">
    <name type="scientific">Phaedon cochleariae</name>
    <name type="common">Mustard beetle</name>
    <dbReference type="NCBI Taxonomy" id="80249"/>
    <lineage>
        <taxon>Eukaryota</taxon>
        <taxon>Metazoa</taxon>
        <taxon>Ecdysozoa</taxon>
        <taxon>Arthropoda</taxon>
        <taxon>Hexapoda</taxon>
        <taxon>Insecta</taxon>
        <taxon>Pterygota</taxon>
        <taxon>Neoptera</taxon>
        <taxon>Endopterygota</taxon>
        <taxon>Coleoptera</taxon>
        <taxon>Polyphaga</taxon>
        <taxon>Cucujiformia</taxon>
        <taxon>Chrysomeloidea</taxon>
        <taxon>Chrysomelidae</taxon>
        <taxon>Chrysomelinae</taxon>
        <taxon>Chrysomelini</taxon>
        <taxon>Phaedon</taxon>
    </lineage>
</organism>
<gene>
    <name evidence="2" type="ORF">PHAECO_LOCUS7736</name>
</gene>
<feature type="region of interest" description="Disordered" evidence="1">
    <location>
        <begin position="43"/>
        <end position="66"/>
    </location>
</feature>
<accession>A0A9P0DT35</accession>
<dbReference type="AlphaFoldDB" id="A0A9P0DT35"/>